<dbReference type="InterPro" id="IPR036709">
    <property type="entry name" value="Autotransporte_beta_dom_sf"/>
</dbReference>
<evidence type="ECO:0000313" key="3">
    <source>
        <dbReference type="Proteomes" id="UP001430700"/>
    </source>
</evidence>
<reference evidence="2" key="1">
    <citation type="submission" date="2021-11" db="EMBL/GenBank/DDBJ databases">
        <title>Description of novel Flavobacterium species.</title>
        <authorList>
            <person name="Saticioglu I.B."/>
            <person name="Ay H."/>
            <person name="Altun S."/>
            <person name="Duman M."/>
        </authorList>
    </citation>
    <scope>NUCLEOTIDE SEQUENCE</scope>
    <source>
        <strain evidence="2">F-126</strain>
    </source>
</reference>
<protein>
    <submittedName>
        <fullName evidence="2">PorT family protein</fullName>
    </submittedName>
</protein>
<gene>
    <name evidence="2" type="ORF">LNQ34_14570</name>
</gene>
<feature type="domain" description="Outer membrane protein beta-barrel" evidence="1">
    <location>
        <begin position="234"/>
        <end position="384"/>
    </location>
</feature>
<evidence type="ECO:0000259" key="1">
    <source>
        <dbReference type="Pfam" id="PF13568"/>
    </source>
</evidence>
<evidence type="ECO:0000313" key="2">
    <source>
        <dbReference type="EMBL" id="MCC9018988.1"/>
    </source>
</evidence>
<dbReference type="Pfam" id="PF13568">
    <property type="entry name" value="OMP_b-brl_2"/>
    <property type="match status" value="1"/>
</dbReference>
<keyword evidence="3" id="KW-1185">Reference proteome</keyword>
<dbReference type="EMBL" id="JAJJMN010000001">
    <property type="protein sequence ID" value="MCC9018988.1"/>
    <property type="molecule type" value="Genomic_DNA"/>
</dbReference>
<dbReference type="InterPro" id="IPR025665">
    <property type="entry name" value="Beta-barrel_OMP_2"/>
</dbReference>
<organism evidence="2 3">
    <name type="scientific">Flavobacterium lipolyticum</name>
    <dbReference type="NCBI Taxonomy" id="2893754"/>
    <lineage>
        <taxon>Bacteria</taxon>
        <taxon>Pseudomonadati</taxon>
        <taxon>Bacteroidota</taxon>
        <taxon>Flavobacteriia</taxon>
        <taxon>Flavobacteriales</taxon>
        <taxon>Flavobacteriaceae</taxon>
        <taxon>Flavobacterium</taxon>
    </lineage>
</organism>
<dbReference type="Proteomes" id="UP001430700">
    <property type="component" value="Unassembled WGS sequence"/>
</dbReference>
<sequence length="411" mass="47710">MKKQFLLLVLAFILTLNTYSQITFENGYFINQNNQKINCLIENLDWKNTPTNFRYQLPESKDILIADLKIVKEFAITGQSKYIKTLVKIDRSSRYIENMSTDKNPDLKEETLFLKVHVEGKASLYSYGEGNSSRFFYKIDNSEIKQLIYKTYLVNENSSIAKNNYFREQLFIDLKCDNILQREYENLDYTYKQLFKFFIKYNKCSDTHFVEFETKEKKDLFNLTIRPRLNSSSLSINNSNIDFYNVKFGSKTSLSLGVEAEFILPFNKNKWAIIAEPSYQYYSGEKSKSTSNLAGSEVNAKVDYKSIELPIGIRHYFFVNNDFKIFANASLSLLFDFGLNSKIEFTRKDGSKINTLDVKSGNSAVLGIGGKLRDKYSIELRYQLGRTILKDYIAWNSSFTTASVILGYSFF</sequence>
<dbReference type="Gene3D" id="2.40.128.130">
    <property type="entry name" value="Autotransporter beta-domain"/>
    <property type="match status" value="1"/>
</dbReference>
<dbReference type="RefSeq" id="WP_202701919.1">
    <property type="nucleotide sequence ID" value="NZ_JAJJMN010000001.1"/>
</dbReference>
<comment type="caution">
    <text evidence="2">The sequence shown here is derived from an EMBL/GenBank/DDBJ whole genome shotgun (WGS) entry which is preliminary data.</text>
</comment>
<proteinExistence type="predicted"/>
<name>A0ABS8M2E1_9FLAO</name>
<accession>A0ABS8M2E1</accession>